<keyword evidence="16" id="KW-1185">Reference proteome</keyword>
<dbReference type="GO" id="GO:0005886">
    <property type="term" value="C:plasma membrane"/>
    <property type="evidence" value="ECO:0007669"/>
    <property type="project" value="TreeGrafter"/>
</dbReference>
<keyword evidence="11 13" id="KW-0739">Sodium transport</keyword>
<protein>
    <recommendedName>
        <fullName evidence="17">Amiloride-sensitive sodium channel</fullName>
    </recommendedName>
</protein>
<name>A0A0B1TJX9_OESDE</name>
<keyword evidence="6 14" id="KW-1133">Transmembrane helix</keyword>
<keyword evidence="10" id="KW-0325">Glycoprotein</keyword>
<evidence type="ECO:0000256" key="6">
    <source>
        <dbReference type="ARBA" id="ARBA00022989"/>
    </source>
</evidence>
<evidence type="ECO:0000256" key="7">
    <source>
        <dbReference type="ARBA" id="ARBA00023053"/>
    </source>
</evidence>
<dbReference type="Proteomes" id="UP000053660">
    <property type="component" value="Unassembled WGS sequence"/>
</dbReference>
<evidence type="ECO:0000256" key="12">
    <source>
        <dbReference type="ARBA" id="ARBA00023303"/>
    </source>
</evidence>
<evidence type="ECO:0000256" key="2">
    <source>
        <dbReference type="ARBA" id="ARBA00007193"/>
    </source>
</evidence>
<keyword evidence="9 14" id="KW-0472">Membrane</keyword>
<reference evidence="15 16" key="1">
    <citation type="submission" date="2014-03" db="EMBL/GenBank/DDBJ databases">
        <title>Draft genome of the hookworm Oesophagostomum dentatum.</title>
        <authorList>
            <person name="Mitreva M."/>
        </authorList>
    </citation>
    <scope>NUCLEOTIDE SEQUENCE [LARGE SCALE GENOMIC DNA]</scope>
    <source>
        <strain evidence="15 16">OD-Hann</strain>
    </source>
</reference>
<evidence type="ECO:0000313" key="15">
    <source>
        <dbReference type="EMBL" id="KHJ95690.1"/>
    </source>
</evidence>
<proteinExistence type="inferred from homology"/>
<dbReference type="OrthoDB" id="5874059at2759"/>
<evidence type="ECO:0000313" key="16">
    <source>
        <dbReference type="Proteomes" id="UP000053660"/>
    </source>
</evidence>
<evidence type="ECO:0000256" key="14">
    <source>
        <dbReference type="SAM" id="Phobius"/>
    </source>
</evidence>
<comment type="similarity">
    <text evidence="2 13">Belongs to the amiloride-sensitive sodium channel (TC 1.A.6) family.</text>
</comment>
<keyword evidence="5 13" id="KW-0812">Transmembrane</keyword>
<evidence type="ECO:0000256" key="10">
    <source>
        <dbReference type="ARBA" id="ARBA00023180"/>
    </source>
</evidence>
<comment type="subcellular location">
    <subcellularLocation>
        <location evidence="1">Membrane</location>
        <topology evidence="1">Multi-pass membrane protein</topology>
    </subcellularLocation>
</comment>
<dbReference type="GO" id="GO:0015280">
    <property type="term" value="F:ligand-gated sodium channel activity"/>
    <property type="evidence" value="ECO:0007669"/>
    <property type="project" value="TreeGrafter"/>
</dbReference>
<dbReference type="Pfam" id="PF00858">
    <property type="entry name" value="ASC"/>
    <property type="match status" value="1"/>
</dbReference>
<evidence type="ECO:0000256" key="3">
    <source>
        <dbReference type="ARBA" id="ARBA00022448"/>
    </source>
</evidence>
<keyword evidence="12 13" id="KW-0407">Ion channel</keyword>
<evidence type="ECO:0000256" key="11">
    <source>
        <dbReference type="ARBA" id="ARBA00023201"/>
    </source>
</evidence>
<keyword evidence="4 13" id="KW-0894">Sodium channel</keyword>
<evidence type="ECO:0000256" key="4">
    <source>
        <dbReference type="ARBA" id="ARBA00022461"/>
    </source>
</evidence>
<evidence type="ECO:0000256" key="8">
    <source>
        <dbReference type="ARBA" id="ARBA00023065"/>
    </source>
</evidence>
<evidence type="ECO:0000256" key="13">
    <source>
        <dbReference type="RuleBase" id="RU000679"/>
    </source>
</evidence>
<evidence type="ECO:0000256" key="5">
    <source>
        <dbReference type="ARBA" id="ARBA00022692"/>
    </source>
</evidence>
<keyword evidence="8 13" id="KW-0406">Ion transport</keyword>
<dbReference type="PANTHER" id="PTHR11690:SF284">
    <property type="entry name" value="ACID-SENSING ION CHANNEL 1"/>
    <property type="match status" value="1"/>
</dbReference>
<dbReference type="AlphaFoldDB" id="A0A0B1TJX9"/>
<keyword evidence="3 13" id="KW-0813">Transport</keyword>
<accession>A0A0B1TJX9</accession>
<gene>
    <name evidence="15" type="ORF">OESDEN_04363</name>
</gene>
<evidence type="ECO:0008006" key="17">
    <source>
        <dbReference type="Google" id="ProtNLM"/>
    </source>
</evidence>
<organism evidence="15 16">
    <name type="scientific">Oesophagostomum dentatum</name>
    <name type="common">Nodular worm</name>
    <dbReference type="NCBI Taxonomy" id="61180"/>
    <lineage>
        <taxon>Eukaryota</taxon>
        <taxon>Metazoa</taxon>
        <taxon>Ecdysozoa</taxon>
        <taxon>Nematoda</taxon>
        <taxon>Chromadorea</taxon>
        <taxon>Rhabditida</taxon>
        <taxon>Rhabditina</taxon>
        <taxon>Rhabditomorpha</taxon>
        <taxon>Strongyloidea</taxon>
        <taxon>Strongylidae</taxon>
        <taxon>Oesophagostomum</taxon>
    </lineage>
</organism>
<dbReference type="InterPro" id="IPR001873">
    <property type="entry name" value="ENaC"/>
</dbReference>
<keyword evidence="7" id="KW-0915">Sodium</keyword>
<evidence type="ECO:0000256" key="1">
    <source>
        <dbReference type="ARBA" id="ARBA00004141"/>
    </source>
</evidence>
<dbReference type="EMBL" id="KN549881">
    <property type="protein sequence ID" value="KHJ95690.1"/>
    <property type="molecule type" value="Genomic_DNA"/>
</dbReference>
<feature type="transmembrane region" description="Helical" evidence="14">
    <location>
        <begin position="56"/>
        <end position="80"/>
    </location>
</feature>
<dbReference type="PANTHER" id="PTHR11690">
    <property type="entry name" value="AMILORIDE-SENSITIVE SODIUM CHANNEL-RELATED"/>
    <property type="match status" value="1"/>
</dbReference>
<sequence length="274" mass="31687">MDEPEESGSSLTASDEEVTQKIVLHVYDDESKEFTSLTTYHGMIRIYSSETWPSRIFWSLVVVTCLTLFMIHSGLMLFFYHSKPTFFKTTEIPLRAEQLPAVTICRVGGKKWNKYSENHLTKNKMAIADAIFNSGSFDSSELEKLTSLEETYTRTTGHKFNLKQILLETRTPCEQSIMSVYISGRRIKNHCQQAEWTLTEFGYCNVFRWEHTESAVQSFRANVVSESDELVMFQVRRPNIANTLNVDGIYVRRGRTAKLAIQPRKVWLQLKEIL</sequence>
<evidence type="ECO:0000256" key="9">
    <source>
        <dbReference type="ARBA" id="ARBA00023136"/>
    </source>
</evidence>